<evidence type="ECO:0000313" key="2">
    <source>
        <dbReference type="Proteomes" id="UP000039324"/>
    </source>
</evidence>
<keyword evidence="2" id="KW-1185">Reference proteome</keyword>
<dbReference type="AlphaFoldDB" id="A0A0G4IH77"/>
<name>A0A0G4IH77_PLABS</name>
<evidence type="ECO:0000313" key="1">
    <source>
        <dbReference type="EMBL" id="CEO94480.1"/>
    </source>
</evidence>
<dbReference type="EMBL" id="CDSF01000001">
    <property type="protein sequence ID" value="CEO94480.1"/>
    <property type="molecule type" value="Genomic_DNA"/>
</dbReference>
<dbReference type="Proteomes" id="UP000039324">
    <property type="component" value="Unassembled WGS sequence"/>
</dbReference>
<sequence>MEPACPPERLDLFRRQRRRLLRQVIRDEVEHQVLVATLQRVPGQDVAQRAQRDGNERRYGNALDATRHDVLAGDQHLRQNAGNARVQARRQRRVMLDTVGEEDDVVRRNREVIHDLHDHVEFLRRDLRVLLLQQHVGEDARSDDHQLLGAEREEVLGEHRLQASQQGGEPVRVVAAGHQLALRFVRLDPLDEERAMLRVDFMHRCHRRRQPLEPVHVDVLVMVQIRLHDVADRVDAPGHQLRALEDLSTAQVKAGNSARNACGTSATSRRTNPWNCLPLYVPNSLAMTRSLSLTRSSKQHSHALCRTSGAVTCDSCWRMYARYSAWTETPMWAATAQTATAVLMFG</sequence>
<protein>
    <submittedName>
        <fullName evidence="1">Uncharacterized protein</fullName>
    </submittedName>
</protein>
<accession>A0A0G4IH77</accession>
<proteinExistence type="predicted"/>
<organism evidence="1 2">
    <name type="scientific">Plasmodiophora brassicae</name>
    <name type="common">Clubroot disease agent</name>
    <dbReference type="NCBI Taxonomy" id="37360"/>
    <lineage>
        <taxon>Eukaryota</taxon>
        <taxon>Sar</taxon>
        <taxon>Rhizaria</taxon>
        <taxon>Endomyxa</taxon>
        <taxon>Phytomyxea</taxon>
        <taxon>Plasmodiophorida</taxon>
        <taxon>Plasmodiophoridae</taxon>
        <taxon>Plasmodiophora</taxon>
    </lineage>
</organism>
<reference evidence="1 2" key="1">
    <citation type="submission" date="2015-02" db="EMBL/GenBank/DDBJ databases">
        <authorList>
            <person name="Chooi Y.-H."/>
        </authorList>
    </citation>
    <scope>NUCLEOTIDE SEQUENCE [LARGE SCALE GENOMIC DNA]</scope>
    <source>
        <strain evidence="1">E3</strain>
    </source>
</reference>
<gene>
    <name evidence="1" type="ORF">PBRA_000265</name>
</gene>